<dbReference type="STRING" id="75913.A0A0K0FKY9"/>
<sequence>MSINSWNLPATEVEAITFLTKHSLVPKERICAEKHKAKLYTEQRILWNCFLRSYSKKTSLENGMWFSNSSLDFSKELVSIKFCEEQLQMSYNATTNWSNFMREVCVGSMKHLKTQKIGEPGKIVEIDESFFLKRKNNSSRILLPVWTFGGVCRETGECFLTTDSRRETIYSVCWLMYRTGELEAKVFGTSKLTKNPALWILSLELTARRLRKCERGEIEE</sequence>
<evidence type="ECO:0000313" key="2">
    <source>
        <dbReference type="WBParaSite" id="SVE_0970300.1"/>
    </source>
</evidence>
<accession>A0A0K0FKY9</accession>
<protein>
    <submittedName>
        <fullName evidence="2">DDE_Tnp_1_7 domain-containing protein</fullName>
    </submittedName>
</protein>
<reference evidence="2" key="2">
    <citation type="submission" date="2015-08" db="UniProtKB">
        <authorList>
            <consortium name="WormBaseParasite"/>
        </authorList>
    </citation>
    <scope>IDENTIFICATION</scope>
</reference>
<name>A0A0K0FKY9_STRVS</name>
<dbReference type="WBParaSite" id="SVE_0970300.1">
    <property type="protein sequence ID" value="SVE_0970300.1"/>
    <property type="gene ID" value="SVE_0970300"/>
</dbReference>
<organism evidence="1 2">
    <name type="scientific">Strongyloides venezuelensis</name>
    <name type="common">Threadworm</name>
    <dbReference type="NCBI Taxonomy" id="75913"/>
    <lineage>
        <taxon>Eukaryota</taxon>
        <taxon>Metazoa</taxon>
        <taxon>Ecdysozoa</taxon>
        <taxon>Nematoda</taxon>
        <taxon>Chromadorea</taxon>
        <taxon>Rhabditida</taxon>
        <taxon>Tylenchina</taxon>
        <taxon>Panagrolaimomorpha</taxon>
        <taxon>Strongyloidoidea</taxon>
        <taxon>Strongyloididae</taxon>
        <taxon>Strongyloides</taxon>
    </lineage>
</organism>
<dbReference type="AlphaFoldDB" id="A0A0K0FKY9"/>
<proteinExistence type="predicted"/>
<keyword evidence="1" id="KW-1185">Reference proteome</keyword>
<reference evidence="1" key="1">
    <citation type="submission" date="2014-07" db="EMBL/GenBank/DDBJ databases">
        <authorList>
            <person name="Martin A.A"/>
            <person name="De Silva N."/>
        </authorList>
    </citation>
    <scope>NUCLEOTIDE SEQUENCE</scope>
</reference>
<dbReference type="Proteomes" id="UP000035680">
    <property type="component" value="Unassembled WGS sequence"/>
</dbReference>
<evidence type="ECO:0000313" key="1">
    <source>
        <dbReference type="Proteomes" id="UP000035680"/>
    </source>
</evidence>